<comment type="subcellular location">
    <subcellularLocation>
        <location evidence="1">Endoplasmic reticulum membrane</location>
        <topology evidence="1">Single-pass membrane protein</topology>
    </subcellularLocation>
</comment>
<organism evidence="14">
    <name type="scientific">hydrothermal vent metagenome</name>
    <dbReference type="NCBI Taxonomy" id="652676"/>
    <lineage>
        <taxon>unclassified sequences</taxon>
        <taxon>metagenomes</taxon>
        <taxon>ecological metagenomes</taxon>
    </lineage>
</organism>
<dbReference type="GO" id="GO:0006487">
    <property type="term" value="P:protein N-linked glycosylation"/>
    <property type="evidence" value="ECO:0007669"/>
    <property type="project" value="TreeGrafter"/>
</dbReference>
<accession>A0A160V6R2</accession>
<dbReference type="GO" id="GO:0005789">
    <property type="term" value="C:endoplasmic reticulum membrane"/>
    <property type="evidence" value="ECO:0007669"/>
    <property type="project" value="UniProtKB-SubCell"/>
</dbReference>
<evidence type="ECO:0000256" key="5">
    <source>
        <dbReference type="ARBA" id="ARBA00022676"/>
    </source>
</evidence>
<keyword evidence="5" id="KW-0328">Glycosyltransferase</keyword>
<evidence type="ECO:0000256" key="7">
    <source>
        <dbReference type="ARBA" id="ARBA00022692"/>
    </source>
</evidence>
<proteinExistence type="inferred from homology"/>
<keyword evidence="11" id="KW-0472">Membrane</keyword>
<keyword evidence="6 14" id="KW-0808">Transferase</keyword>
<evidence type="ECO:0000256" key="9">
    <source>
        <dbReference type="ARBA" id="ARBA00022968"/>
    </source>
</evidence>
<evidence type="ECO:0000256" key="11">
    <source>
        <dbReference type="ARBA" id="ARBA00023136"/>
    </source>
</evidence>
<evidence type="ECO:0000256" key="6">
    <source>
        <dbReference type="ARBA" id="ARBA00022679"/>
    </source>
</evidence>
<feature type="domain" description="Glycosyltransferase 2-like" evidence="13">
    <location>
        <begin position="7"/>
        <end position="174"/>
    </location>
</feature>
<evidence type="ECO:0000256" key="10">
    <source>
        <dbReference type="ARBA" id="ARBA00022989"/>
    </source>
</evidence>
<dbReference type="PANTHER" id="PTHR10859">
    <property type="entry name" value="GLYCOSYL TRANSFERASE"/>
    <property type="match status" value="1"/>
</dbReference>
<sequence>MSQLFLSVVIPTFNEEARITDSLSKVIEYLQGQDYSWEVVVADDGSTDRTVGLIGQVIVGRPNVRILHLQHRGKGWAVKNGMLAAEGEFRLLCDADLSVPILQVERLLPPTGPMADIVLGSREADGAVRIGEPAGRHIMGRIFSRLVSSLAVPGLADTQCGFKVFRADAVQDLFPRLTLDGFAFDVELIHLAGKRGLTYSEVGVDWYYRPQSKVRPLRDALAMTLDLFKIRWRHRNLV</sequence>
<dbReference type="CDD" id="cd04188">
    <property type="entry name" value="DPG_synthase"/>
    <property type="match status" value="1"/>
</dbReference>
<evidence type="ECO:0000256" key="2">
    <source>
        <dbReference type="ARBA" id="ARBA00004922"/>
    </source>
</evidence>
<dbReference type="Gene3D" id="3.90.550.10">
    <property type="entry name" value="Spore Coat Polysaccharide Biosynthesis Protein SpsA, Chain A"/>
    <property type="match status" value="1"/>
</dbReference>
<keyword evidence="9" id="KW-0735">Signal-anchor</keyword>
<keyword evidence="10" id="KW-1133">Transmembrane helix</keyword>
<protein>
    <recommendedName>
        <fullName evidence="4">dolichyl-phosphate beta-glucosyltransferase</fullName>
        <ecNumber evidence="4">2.4.1.117</ecNumber>
    </recommendedName>
</protein>
<name>A0A160V6R2_9ZZZZ</name>
<keyword evidence="7" id="KW-0812">Transmembrane</keyword>
<evidence type="ECO:0000313" key="14">
    <source>
        <dbReference type="EMBL" id="CUV01486.1"/>
    </source>
</evidence>
<evidence type="ECO:0000259" key="13">
    <source>
        <dbReference type="Pfam" id="PF00535"/>
    </source>
</evidence>
<dbReference type="EC" id="2.4.1.117" evidence="4"/>
<evidence type="ECO:0000256" key="8">
    <source>
        <dbReference type="ARBA" id="ARBA00022824"/>
    </source>
</evidence>
<evidence type="ECO:0000256" key="3">
    <source>
        <dbReference type="ARBA" id="ARBA00006739"/>
    </source>
</evidence>
<comment type="catalytic activity">
    <reaction evidence="12">
        <text>a di-trans,poly-cis-dolichyl phosphate + UDP-alpha-D-glucose = a di-trans,poly-cis-dolichyl beta-D-glucosyl phosphate + UDP</text>
        <dbReference type="Rhea" id="RHEA:15401"/>
        <dbReference type="Rhea" id="RHEA-COMP:19498"/>
        <dbReference type="Rhea" id="RHEA-COMP:19502"/>
        <dbReference type="ChEBI" id="CHEBI:57525"/>
        <dbReference type="ChEBI" id="CHEBI:57683"/>
        <dbReference type="ChEBI" id="CHEBI:58223"/>
        <dbReference type="ChEBI" id="CHEBI:58885"/>
        <dbReference type="EC" id="2.4.1.117"/>
    </reaction>
    <physiologicalReaction direction="left-to-right" evidence="12">
        <dbReference type="Rhea" id="RHEA:15402"/>
    </physiologicalReaction>
</comment>
<comment type="pathway">
    <text evidence="2">Protein modification; protein glycosylation.</text>
</comment>
<keyword evidence="8" id="KW-0256">Endoplasmic reticulum</keyword>
<dbReference type="InterPro" id="IPR001173">
    <property type="entry name" value="Glyco_trans_2-like"/>
</dbReference>
<dbReference type="InterPro" id="IPR029044">
    <property type="entry name" value="Nucleotide-diphossugar_trans"/>
</dbReference>
<dbReference type="PANTHER" id="PTHR10859:SF91">
    <property type="entry name" value="DOLICHYL-PHOSPHATE BETA-GLUCOSYLTRANSFERASE"/>
    <property type="match status" value="1"/>
</dbReference>
<evidence type="ECO:0000256" key="12">
    <source>
        <dbReference type="ARBA" id="ARBA00045097"/>
    </source>
</evidence>
<dbReference type="EMBL" id="FAXA01000083">
    <property type="protein sequence ID" value="CUV01486.1"/>
    <property type="molecule type" value="Genomic_DNA"/>
</dbReference>
<dbReference type="AlphaFoldDB" id="A0A160V6R2"/>
<gene>
    <name evidence="14" type="ORF">MGWOODY_Clf243</name>
</gene>
<dbReference type="GO" id="GO:0004581">
    <property type="term" value="F:dolichyl-phosphate beta-glucosyltransferase activity"/>
    <property type="evidence" value="ECO:0007669"/>
    <property type="project" value="UniProtKB-EC"/>
</dbReference>
<reference evidence="14" key="1">
    <citation type="submission" date="2015-10" db="EMBL/GenBank/DDBJ databases">
        <authorList>
            <person name="Gilbert D.G."/>
        </authorList>
    </citation>
    <scope>NUCLEOTIDE SEQUENCE</scope>
</reference>
<dbReference type="SUPFAM" id="SSF53448">
    <property type="entry name" value="Nucleotide-diphospho-sugar transferases"/>
    <property type="match status" value="1"/>
</dbReference>
<evidence type="ECO:0000256" key="1">
    <source>
        <dbReference type="ARBA" id="ARBA00004389"/>
    </source>
</evidence>
<evidence type="ECO:0000256" key="4">
    <source>
        <dbReference type="ARBA" id="ARBA00012583"/>
    </source>
</evidence>
<dbReference type="Pfam" id="PF00535">
    <property type="entry name" value="Glycos_transf_2"/>
    <property type="match status" value="1"/>
</dbReference>
<comment type="similarity">
    <text evidence="3">Belongs to the glycosyltransferase 2 family.</text>
</comment>
<dbReference type="InterPro" id="IPR035518">
    <property type="entry name" value="DPG_synthase"/>
</dbReference>